<gene>
    <name evidence="10" type="ORF">H257_03353</name>
</gene>
<dbReference type="STRING" id="112090.W4GY88"/>
<feature type="region of interest" description="Disordered" evidence="8">
    <location>
        <begin position="332"/>
        <end position="362"/>
    </location>
</feature>
<evidence type="ECO:0000256" key="1">
    <source>
        <dbReference type="ARBA" id="ARBA00022723"/>
    </source>
</evidence>
<evidence type="ECO:0000259" key="9">
    <source>
        <dbReference type="PROSITE" id="PS50178"/>
    </source>
</evidence>
<dbReference type="SMART" id="SM00064">
    <property type="entry name" value="FYVE"/>
    <property type="match status" value="1"/>
</dbReference>
<dbReference type="InterPro" id="IPR036388">
    <property type="entry name" value="WH-like_DNA-bd_sf"/>
</dbReference>
<dbReference type="Gene3D" id="3.30.450.40">
    <property type="match status" value="1"/>
</dbReference>
<sequence>MDMSSTTWLVFKDGHIGQSHVSTGAPSVHSLIHPLLSRVATSVMSTEPTLPPPPPQLKAKQGVLEFKVKTEKMFQNWITVHAKMEGRWLALYKKADSVDRIAAIELGHGVQLKNYDNIENYARRFDITCTGGALQAIEWNFRSVGGRRERDLWAKAILKNLDLFNAHGNNVFPHFQQYESVVQDMMTGLPTAVRLIPRVNHMIKKSKDVSKVPLHAKSFLGYDAVSFLMSRKIAATTADAEAICHTLASMNLIHHLVWAQGFSINELFCFTQDQNTNTCVQIFDSMIELGKFWIYLPIPIAIAYAHTTTTSPRKEAGFLLSAMSSSSNTLPTFRNASSGRQTSSVRSPSSHSGSDASKESGGVEILDEGRWADAEAAKHCHCCEKSFNPLKRKHHCRLCGYVVCSTCGVHTTVGHVNRAVNVRVCIKCRLRMKLSQESASSSSSSRHPPHRPAPPPHSVSAPNLLISHPRHSLMATTSYSDPSLAVPAHQWCSVCYDCDNKCQPQFSVSTDFPLDFDWEHPWPRPPRRLNEALCVQMLDQTLVCTQPDPWFDQLCDVLVSNTGCEKAVIGFMADAGYILMGTAGFDLPGDDFPKVVAHDLAFAPHALMSAEPLVCCDAGEDIRFAQNSYMRNEWHVGFYASFPLVVSCGLILGTIEVYDASPRRQCHNVQVHLDAVAKLVVQYLDDLIDQSKKTNTSPPPPPTGDGVVSASMEGTLLQLLEKTTGTQSQLQQQQAQMVHAVGNHSQQINLLAEKLQRMEAAIDRKQARDDAP</sequence>
<evidence type="ECO:0000256" key="6">
    <source>
        <dbReference type="PROSITE-ProRule" id="PRU00091"/>
    </source>
</evidence>
<dbReference type="SUPFAM" id="SSF46785">
    <property type="entry name" value="Winged helix' DNA-binding domain"/>
    <property type="match status" value="1"/>
</dbReference>
<dbReference type="Pfam" id="PF01363">
    <property type="entry name" value="FYVE"/>
    <property type="match status" value="1"/>
</dbReference>
<keyword evidence="2 6" id="KW-0863">Zinc-finger</keyword>
<dbReference type="InterPro" id="IPR017455">
    <property type="entry name" value="Znf_FYVE-rel"/>
</dbReference>
<feature type="region of interest" description="Disordered" evidence="8">
    <location>
        <begin position="437"/>
        <end position="462"/>
    </location>
</feature>
<dbReference type="RefSeq" id="XP_009825681.1">
    <property type="nucleotide sequence ID" value="XM_009827379.1"/>
</dbReference>
<feature type="compositionally biased region" description="Low complexity" evidence="8">
    <location>
        <begin position="337"/>
        <end position="354"/>
    </location>
</feature>
<evidence type="ECO:0000256" key="4">
    <source>
        <dbReference type="ARBA" id="ARBA00023015"/>
    </source>
</evidence>
<feature type="coiled-coil region" evidence="7">
    <location>
        <begin position="741"/>
        <end position="768"/>
    </location>
</feature>
<dbReference type="InterPro" id="IPR000306">
    <property type="entry name" value="Znf_FYVE"/>
</dbReference>
<keyword evidence="4" id="KW-0805">Transcription regulation</keyword>
<keyword evidence="7" id="KW-0175">Coiled coil</keyword>
<dbReference type="SMART" id="SM00049">
    <property type="entry name" value="DEP"/>
    <property type="match status" value="1"/>
</dbReference>
<organism evidence="10">
    <name type="scientific">Aphanomyces astaci</name>
    <name type="common">Crayfish plague agent</name>
    <dbReference type="NCBI Taxonomy" id="112090"/>
    <lineage>
        <taxon>Eukaryota</taxon>
        <taxon>Sar</taxon>
        <taxon>Stramenopiles</taxon>
        <taxon>Oomycota</taxon>
        <taxon>Saprolegniomycetes</taxon>
        <taxon>Saprolegniales</taxon>
        <taxon>Verrucalvaceae</taxon>
        <taxon>Aphanomyces</taxon>
    </lineage>
</organism>
<feature type="domain" description="FYVE-type" evidence="9">
    <location>
        <begin position="374"/>
        <end position="433"/>
    </location>
</feature>
<keyword evidence="5" id="KW-0804">Transcription</keyword>
<reference evidence="10" key="1">
    <citation type="submission" date="2013-12" db="EMBL/GenBank/DDBJ databases">
        <title>The Genome Sequence of Aphanomyces astaci APO3.</title>
        <authorList>
            <consortium name="The Broad Institute Genomics Platform"/>
            <person name="Russ C."/>
            <person name="Tyler B."/>
            <person name="van West P."/>
            <person name="Dieguez-Uribeondo J."/>
            <person name="Young S.K."/>
            <person name="Zeng Q."/>
            <person name="Gargeya S."/>
            <person name="Fitzgerald M."/>
            <person name="Abouelleil A."/>
            <person name="Alvarado L."/>
            <person name="Chapman S.B."/>
            <person name="Gainer-Dewar J."/>
            <person name="Goldberg J."/>
            <person name="Griggs A."/>
            <person name="Gujja S."/>
            <person name="Hansen M."/>
            <person name="Howarth C."/>
            <person name="Imamovic A."/>
            <person name="Ireland A."/>
            <person name="Larimer J."/>
            <person name="McCowan C."/>
            <person name="Murphy C."/>
            <person name="Pearson M."/>
            <person name="Poon T.W."/>
            <person name="Priest M."/>
            <person name="Roberts A."/>
            <person name="Saif S."/>
            <person name="Shea T."/>
            <person name="Sykes S."/>
            <person name="Wortman J."/>
            <person name="Nusbaum C."/>
            <person name="Birren B."/>
        </authorList>
    </citation>
    <scope>NUCLEOTIDE SEQUENCE [LARGE SCALE GENOMIC DNA]</scope>
    <source>
        <strain evidence="10">APO3</strain>
    </source>
</reference>
<evidence type="ECO:0000313" key="10">
    <source>
        <dbReference type="EMBL" id="ETV83989.1"/>
    </source>
</evidence>
<dbReference type="InterPro" id="IPR029016">
    <property type="entry name" value="GAF-like_dom_sf"/>
</dbReference>
<dbReference type="AlphaFoldDB" id="W4GY88"/>
<dbReference type="VEuPathDB" id="FungiDB:H257_03353"/>
<dbReference type="InterPro" id="IPR000591">
    <property type="entry name" value="DEP_dom"/>
</dbReference>
<protein>
    <recommendedName>
        <fullName evidence="9">FYVE-type domain-containing protein</fullName>
    </recommendedName>
</protein>
<name>W4GY88_APHAT</name>
<dbReference type="SUPFAM" id="SSF57903">
    <property type="entry name" value="FYVE/PHD zinc finger"/>
    <property type="match status" value="1"/>
</dbReference>
<evidence type="ECO:0000256" key="7">
    <source>
        <dbReference type="SAM" id="Coils"/>
    </source>
</evidence>
<dbReference type="PANTHER" id="PTHR43102">
    <property type="entry name" value="SLR1143 PROTEIN"/>
    <property type="match status" value="1"/>
</dbReference>
<accession>W4GY88</accession>
<dbReference type="Gene3D" id="3.30.40.10">
    <property type="entry name" value="Zinc/RING finger domain, C3HC4 (zinc finger)"/>
    <property type="match status" value="1"/>
</dbReference>
<dbReference type="SUPFAM" id="SSF55781">
    <property type="entry name" value="GAF domain-like"/>
    <property type="match status" value="1"/>
</dbReference>
<dbReference type="EMBL" id="KI913119">
    <property type="protein sequence ID" value="ETV83989.1"/>
    <property type="molecule type" value="Genomic_DNA"/>
</dbReference>
<dbReference type="Gene3D" id="1.10.10.10">
    <property type="entry name" value="Winged helix-like DNA-binding domain superfamily/Winged helix DNA-binding domain"/>
    <property type="match status" value="1"/>
</dbReference>
<evidence type="ECO:0000256" key="5">
    <source>
        <dbReference type="ARBA" id="ARBA00023163"/>
    </source>
</evidence>
<dbReference type="PANTHER" id="PTHR43102:SF2">
    <property type="entry name" value="GAF DOMAIN-CONTAINING PROTEIN"/>
    <property type="match status" value="1"/>
</dbReference>
<dbReference type="CDD" id="cd00065">
    <property type="entry name" value="FYVE_like_SF"/>
    <property type="match status" value="1"/>
</dbReference>
<dbReference type="InterPro" id="IPR036390">
    <property type="entry name" value="WH_DNA-bd_sf"/>
</dbReference>
<dbReference type="PROSITE" id="PS50178">
    <property type="entry name" value="ZF_FYVE"/>
    <property type="match status" value="1"/>
</dbReference>
<dbReference type="OrthoDB" id="10018316at2759"/>
<dbReference type="CDD" id="cd04371">
    <property type="entry name" value="DEP"/>
    <property type="match status" value="1"/>
</dbReference>
<evidence type="ECO:0000256" key="2">
    <source>
        <dbReference type="ARBA" id="ARBA00022771"/>
    </source>
</evidence>
<keyword evidence="3" id="KW-0862">Zinc</keyword>
<dbReference type="GO" id="GO:0008270">
    <property type="term" value="F:zinc ion binding"/>
    <property type="evidence" value="ECO:0007669"/>
    <property type="project" value="UniProtKB-KW"/>
</dbReference>
<dbReference type="InterPro" id="IPR013083">
    <property type="entry name" value="Znf_RING/FYVE/PHD"/>
</dbReference>
<dbReference type="InterPro" id="IPR011011">
    <property type="entry name" value="Znf_FYVE_PHD"/>
</dbReference>
<keyword evidence="1" id="KW-0479">Metal-binding</keyword>
<dbReference type="GeneID" id="20805349"/>
<proteinExistence type="predicted"/>
<evidence type="ECO:0000256" key="8">
    <source>
        <dbReference type="SAM" id="MobiDB-lite"/>
    </source>
</evidence>
<evidence type="ECO:0000256" key="3">
    <source>
        <dbReference type="ARBA" id="ARBA00022833"/>
    </source>
</evidence>
<dbReference type="GO" id="GO:0035556">
    <property type="term" value="P:intracellular signal transduction"/>
    <property type="evidence" value="ECO:0007669"/>
    <property type="project" value="InterPro"/>
</dbReference>